<feature type="region of interest" description="Disordered" evidence="1">
    <location>
        <begin position="542"/>
        <end position="574"/>
    </location>
</feature>
<dbReference type="SUPFAM" id="SSF54695">
    <property type="entry name" value="POZ domain"/>
    <property type="match status" value="1"/>
</dbReference>
<feature type="region of interest" description="Disordered" evidence="1">
    <location>
        <begin position="833"/>
        <end position="860"/>
    </location>
</feature>
<dbReference type="PANTHER" id="PTHR24410:SF23">
    <property type="entry name" value="BTB DOMAIN-CONTAINING PROTEIN-RELATED"/>
    <property type="match status" value="1"/>
</dbReference>
<feature type="compositionally biased region" description="Polar residues" evidence="1">
    <location>
        <begin position="786"/>
        <end position="797"/>
    </location>
</feature>
<evidence type="ECO:0000256" key="1">
    <source>
        <dbReference type="SAM" id="MobiDB-lite"/>
    </source>
</evidence>
<dbReference type="InterPro" id="IPR000210">
    <property type="entry name" value="BTB/POZ_dom"/>
</dbReference>
<dbReference type="AlphaFoldDB" id="A0AAV8AGQ9"/>
<dbReference type="SMART" id="SM00225">
    <property type="entry name" value="BTB"/>
    <property type="match status" value="1"/>
</dbReference>
<dbReference type="PROSITE" id="PS50097">
    <property type="entry name" value="BTB"/>
    <property type="match status" value="1"/>
</dbReference>
<dbReference type="Proteomes" id="UP001146793">
    <property type="component" value="Unassembled WGS sequence"/>
</dbReference>
<dbReference type="InterPro" id="IPR051481">
    <property type="entry name" value="BTB-POZ/Galectin-3-binding"/>
</dbReference>
<comment type="caution">
    <text evidence="3">The sequence shown here is derived from an EMBL/GenBank/DDBJ whole genome shotgun (WGS) entry which is preliminary data.</text>
</comment>
<feature type="compositionally biased region" description="Low complexity" evidence="1">
    <location>
        <begin position="833"/>
        <end position="853"/>
    </location>
</feature>
<gene>
    <name evidence="3" type="ORF">M0812_04343</name>
</gene>
<accession>A0AAV8AGQ9</accession>
<evidence type="ECO:0000313" key="3">
    <source>
        <dbReference type="EMBL" id="KAJ3452571.1"/>
    </source>
</evidence>
<evidence type="ECO:0000313" key="4">
    <source>
        <dbReference type="Proteomes" id="UP001146793"/>
    </source>
</evidence>
<protein>
    <submittedName>
        <fullName evidence="3">Pep-cterm sorting domain-containing protein</fullName>
    </submittedName>
</protein>
<dbReference type="Pfam" id="PF00651">
    <property type="entry name" value="BTB"/>
    <property type="match status" value="1"/>
</dbReference>
<dbReference type="InterPro" id="IPR011333">
    <property type="entry name" value="SKP1/BTB/POZ_sf"/>
</dbReference>
<feature type="domain" description="BTB" evidence="2">
    <location>
        <begin position="20"/>
        <end position="170"/>
    </location>
</feature>
<dbReference type="EMBL" id="JANTQA010000008">
    <property type="protein sequence ID" value="KAJ3452571.1"/>
    <property type="molecule type" value="Genomic_DNA"/>
</dbReference>
<feature type="compositionally biased region" description="Basic and acidic residues" evidence="1">
    <location>
        <begin position="551"/>
        <end position="574"/>
    </location>
</feature>
<feature type="compositionally biased region" description="Low complexity" evidence="1">
    <location>
        <begin position="800"/>
        <end position="812"/>
    </location>
</feature>
<proteinExistence type="predicted"/>
<evidence type="ECO:0000259" key="2">
    <source>
        <dbReference type="PROSITE" id="PS50097"/>
    </source>
</evidence>
<dbReference type="Gene3D" id="3.30.710.10">
    <property type="entry name" value="Potassium Channel Kv1.1, Chain A"/>
    <property type="match status" value="1"/>
</dbReference>
<dbReference type="PANTHER" id="PTHR24410">
    <property type="entry name" value="HL07962P-RELATED"/>
    <property type="match status" value="1"/>
</dbReference>
<sequence>MRTSSIKRDLKKIINSSEIADVHFVVGPEKYLMYGHKMILSLNSKYFLEKFYPTRPLSSINGKVDQLINNKNLENDNTNTKPQTPKTNRTNLQLNLFENEPIREEEEEEELKEQNEEEIKEKEKDFKIQKIYFNQFQYHCIITIEEPEIDCKPFEKFLNFFYTKKANITPSDAWSILYCAQKYQVPDLIKITIDYILSIVSKDTVLCLLEKSIECEQWYLYLKILDFFKTFAVEIFSKARCLNKLINKMVPLLLQSVTDLVPSSTVFKRLLERIKYKYQKLKIPINTVILASEIRPLQKFIKFETFSMKSLRSVMNSGIISDQLIFGVLLKKFEQIEKVCINYQPKEKDVMNNKQNKNLHGNVNGNVNVNGKTQINNKKITPLENPSVANDNNNKNQNQNFISTKINKNSNKSQNYITEKLELIHKIDKELIENSHRNNNIDQNYNNLENEQVITMRIEKEKENNMLHHIDLLNLVRTEYEKAKKMIIDNELNNNELKNEKEKNTREIEREKELELTRKRKEMIIENENETEEEDEVKEIEIEIDTETETETDKEKGNEKEKGKGKKKEKEKEIEIEKGKEKNNVNNKLISQRNGTLPLKGHSPLQNTKFSFFASKIALLANDPHVKWRRDVSEIIKKCNIQVVTFNLTSRIPKLTELKKFKLIFHYSTNAYKNPKKVGDLLGILVEMGIPLIICSCFAFHKKKSRLEGKITHLQMLPNFEEAELSETYSEIGTKEDHEIMQGIHNFEGGAQSYRFKKIKNIGKIIARWRDRSVLVTLFERDNQFLNNTSNSNTNEPKNLHTNNNSANNNSNNNRNLLLFNKNTTATATATATNTTTTTTTNNNNNNNNNNTNVDVNDNKSKNQVKPIVTNTKSNLRNIHSKVIFLNFFPVSRRVWKGEQKPWFSQNMQEKFHVGGDKIIQNSVLFLLKEKIFDMIKQQYQRKNELIEKKKIQKQKIFKRQKRKEKKIQKQKLDKRKKRKEKKISKFNKKRKRKN</sequence>
<reference evidence="3" key="1">
    <citation type="submission" date="2022-08" db="EMBL/GenBank/DDBJ databases">
        <title>Novel sulphate-reducing endosymbionts in the free-living metamonad Anaeramoeba.</title>
        <authorList>
            <person name="Jerlstrom-Hultqvist J."/>
            <person name="Cepicka I."/>
            <person name="Gallot-Lavallee L."/>
            <person name="Salas-Leiva D."/>
            <person name="Curtis B.A."/>
            <person name="Zahonova K."/>
            <person name="Pipaliya S."/>
            <person name="Dacks J."/>
            <person name="Roger A.J."/>
        </authorList>
    </citation>
    <scope>NUCLEOTIDE SEQUENCE</scope>
    <source>
        <strain evidence="3">Busselton2</strain>
    </source>
</reference>
<feature type="region of interest" description="Disordered" evidence="1">
    <location>
        <begin position="956"/>
        <end position="995"/>
    </location>
</feature>
<feature type="region of interest" description="Disordered" evidence="1">
    <location>
        <begin position="786"/>
        <end position="812"/>
    </location>
</feature>
<name>A0AAV8AGQ9_9EUKA</name>
<organism evidence="3 4">
    <name type="scientific">Anaeramoeba flamelloides</name>
    <dbReference type="NCBI Taxonomy" id="1746091"/>
    <lineage>
        <taxon>Eukaryota</taxon>
        <taxon>Metamonada</taxon>
        <taxon>Anaeramoebidae</taxon>
        <taxon>Anaeramoeba</taxon>
    </lineage>
</organism>